<dbReference type="EMBL" id="BAAANT010000012">
    <property type="protein sequence ID" value="GAA2142273.1"/>
    <property type="molecule type" value="Genomic_DNA"/>
</dbReference>
<name>A0ABP5L643_9ACTN</name>
<dbReference type="RefSeq" id="WP_344464456.1">
    <property type="nucleotide sequence ID" value="NZ_BAAANT010000012.1"/>
</dbReference>
<dbReference type="Proteomes" id="UP001422759">
    <property type="component" value="Unassembled WGS sequence"/>
</dbReference>
<dbReference type="InterPro" id="IPR025438">
    <property type="entry name" value="DUF4180"/>
</dbReference>
<gene>
    <name evidence="2" type="ORF">GCM10009760_27280</name>
</gene>
<reference evidence="3" key="1">
    <citation type="journal article" date="2019" name="Int. J. Syst. Evol. Microbiol.">
        <title>The Global Catalogue of Microorganisms (GCM) 10K type strain sequencing project: providing services to taxonomists for standard genome sequencing and annotation.</title>
        <authorList>
            <consortium name="The Broad Institute Genomics Platform"/>
            <consortium name="The Broad Institute Genome Sequencing Center for Infectious Disease"/>
            <person name="Wu L."/>
            <person name="Ma J."/>
        </authorList>
    </citation>
    <scope>NUCLEOTIDE SEQUENCE [LARGE SCALE GENOMIC DNA]</scope>
    <source>
        <strain evidence="3">JCM 14560</strain>
    </source>
</reference>
<comment type="caution">
    <text evidence="2">The sequence shown here is derived from an EMBL/GenBank/DDBJ whole genome shotgun (WGS) entry which is preliminary data.</text>
</comment>
<keyword evidence="3" id="KW-1185">Reference proteome</keyword>
<proteinExistence type="predicted"/>
<evidence type="ECO:0000259" key="1">
    <source>
        <dbReference type="Pfam" id="PF13788"/>
    </source>
</evidence>
<evidence type="ECO:0000313" key="3">
    <source>
        <dbReference type="Proteomes" id="UP001422759"/>
    </source>
</evidence>
<protein>
    <recommendedName>
        <fullName evidence="1">DUF4180 domain-containing protein</fullName>
    </recommendedName>
</protein>
<accession>A0ABP5L643</accession>
<sequence>MSDTLQHLGTTPVLLCAAEGEPLRGEQDALDLIGNASYQGAEWAVVPAERFEDAFFQLHTRVAGDILQKFVNYRVGLAVLGDISRHTDASGALRDLVRESNRGTHTWFVTDLDHFGELLARTAR</sequence>
<dbReference type="Pfam" id="PF13788">
    <property type="entry name" value="DUF4180"/>
    <property type="match status" value="1"/>
</dbReference>
<organism evidence="2 3">
    <name type="scientific">Kitasatospora kazusensis</name>
    <dbReference type="NCBI Taxonomy" id="407974"/>
    <lineage>
        <taxon>Bacteria</taxon>
        <taxon>Bacillati</taxon>
        <taxon>Actinomycetota</taxon>
        <taxon>Actinomycetes</taxon>
        <taxon>Kitasatosporales</taxon>
        <taxon>Streptomycetaceae</taxon>
        <taxon>Kitasatospora</taxon>
    </lineage>
</organism>
<feature type="domain" description="DUF4180" evidence="1">
    <location>
        <begin position="10"/>
        <end position="114"/>
    </location>
</feature>
<evidence type="ECO:0000313" key="2">
    <source>
        <dbReference type="EMBL" id="GAA2142273.1"/>
    </source>
</evidence>